<comment type="function">
    <text evidence="8">Required for the formation of a threonylcarbamoyl group on adenosine at position 37 (t(6)A37) in tRNAs that read codons beginning with adenine. Is probably involved in the transfer of the threonylcarbamoyl moiety of threonylcarbamoyl-AMP (TC-AMP) to the N6 group of A37.</text>
</comment>
<dbReference type="BioCyc" id="IAGG583356:GHAH-1082-MONOMER"/>
<keyword evidence="10" id="KW-0378">Hydrolase</keyword>
<dbReference type="GO" id="GO:0005737">
    <property type="term" value="C:cytoplasm"/>
    <property type="evidence" value="ECO:0007669"/>
    <property type="project" value="UniProtKB-SubCell"/>
</dbReference>
<feature type="domain" description="Gcp-like" evidence="9">
    <location>
        <begin position="37"/>
        <end position="307"/>
    </location>
</feature>
<dbReference type="HAMAP" id="MF_01446">
    <property type="entry name" value="Kae1"/>
    <property type="match status" value="1"/>
</dbReference>
<evidence type="ECO:0000256" key="2">
    <source>
        <dbReference type="ARBA" id="ARBA00022679"/>
    </source>
</evidence>
<dbReference type="GO" id="GO:0006508">
    <property type="term" value="P:proteolysis"/>
    <property type="evidence" value="ECO:0007669"/>
    <property type="project" value="UniProtKB-KW"/>
</dbReference>
<dbReference type="PROSITE" id="PS01016">
    <property type="entry name" value="GLYCOPROTEASE"/>
    <property type="match status" value="1"/>
</dbReference>
<feature type="binding site" evidence="8">
    <location>
        <position position="117"/>
    </location>
    <ligand>
        <name>Fe cation</name>
        <dbReference type="ChEBI" id="CHEBI:24875"/>
    </ligand>
</feature>
<protein>
    <recommendedName>
        <fullName evidence="8">tRNA N6-adenosine threonylcarbamoyltransferase</fullName>
        <ecNumber evidence="8">2.3.1.234</ecNumber>
    </recommendedName>
    <alternativeName>
        <fullName evidence="8">N6-L-threonylcarbamoyladenine synthase</fullName>
        <shortName evidence="8">t(6)A synthase</shortName>
    </alternativeName>
    <alternativeName>
        <fullName evidence="8">t(6)A37 threonylcarbamoyladenosine biosynthesis protein Kae1</fullName>
    </alternativeName>
    <alternativeName>
        <fullName evidence="8">tRNA threonylcarbamoyladenosine biosynthesis protein Kae1</fullName>
    </alternativeName>
</protein>
<evidence type="ECO:0000256" key="4">
    <source>
        <dbReference type="ARBA" id="ARBA00022723"/>
    </source>
</evidence>
<dbReference type="EMBL" id="CP002098">
    <property type="protein sequence ID" value="ADM27913.1"/>
    <property type="molecule type" value="Genomic_DNA"/>
</dbReference>
<keyword evidence="2 8" id="KW-0808">Transferase</keyword>
<evidence type="ECO:0000256" key="8">
    <source>
        <dbReference type="HAMAP-Rule" id="MF_01446"/>
    </source>
</evidence>
<dbReference type="EC" id="2.3.1.234" evidence="8"/>
<feature type="binding site" evidence="8">
    <location>
        <position position="138"/>
    </location>
    <ligand>
        <name>Fe cation</name>
        <dbReference type="ChEBI" id="CHEBI:24875"/>
    </ligand>
</feature>
<dbReference type="Pfam" id="PF00814">
    <property type="entry name" value="TsaD"/>
    <property type="match status" value="1"/>
</dbReference>
<dbReference type="GO" id="GO:0005506">
    <property type="term" value="F:iron ion binding"/>
    <property type="evidence" value="ECO:0007669"/>
    <property type="project" value="UniProtKB-UniRule"/>
</dbReference>
<comment type="similarity">
    <text evidence="8">Belongs to the KAE1 / TsaD family.</text>
</comment>
<keyword evidence="6 8" id="KW-0012">Acyltransferase</keyword>
<dbReference type="PRINTS" id="PR00789">
    <property type="entry name" value="OSIALOPTASE"/>
</dbReference>
<dbReference type="InterPro" id="IPR000905">
    <property type="entry name" value="Gcp-like_dom"/>
</dbReference>
<dbReference type="PANTHER" id="PTHR11735">
    <property type="entry name" value="TRNA N6-ADENOSINE THREONYLCARBAMOYLTRANSFERASE"/>
    <property type="match status" value="1"/>
</dbReference>
<dbReference type="Gene3D" id="3.30.420.40">
    <property type="match status" value="2"/>
</dbReference>
<keyword evidence="4 8" id="KW-0479">Metal-binding</keyword>
<evidence type="ECO:0000259" key="9">
    <source>
        <dbReference type="Pfam" id="PF00814"/>
    </source>
</evidence>
<dbReference type="InterPro" id="IPR017860">
    <property type="entry name" value="Peptidase_M22_CS"/>
</dbReference>
<accession>E0SNW7</accession>
<feature type="binding site" evidence="8">
    <location>
        <position position="170"/>
    </location>
    <ligand>
        <name>substrate</name>
    </ligand>
</feature>
<dbReference type="AlphaFoldDB" id="E0SNW7"/>
<keyword evidence="10" id="KW-0645">Protease</keyword>
<keyword evidence="1 8" id="KW-0963">Cytoplasm</keyword>
<dbReference type="GO" id="GO:0002949">
    <property type="term" value="P:tRNA threonylcarbamoyladenosine modification"/>
    <property type="evidence" value="ECO:0007669"/>
    <property type="project" value="UniProtKB-UniRule"/>
</dbReference>
<comment type="cofactor">
    <cofactor evidence="8">
        <name>Fe(2+)</name>
        <dbReference type="ChEBI" id="CHEBI:29033"/>
    </cofactor>
    <text evidence="8">Binds 1 Fe(2+) ion per subunit.</text>
</comment>
<evidence type="ECO:0000256" key="5">
    <source>
        <dbReference type="ARBA" id="ARBA00023004"/>
    </source>
</evidence>
<dbReference type="GO" id="GO:0000408">
    <property type="term" value="C:EKC/KEOPS complex"/>
    <property type="evidence" value="ECO:0007669"/>
    <property type="project" value="InterPro"/>
</dbReference>
<dbReference type="SUPFAM" id="SSF53067">
    <property type="entry name" value="Actin-like ATPase domain"/>
    <property type="match status" value="1"/>
</dbReference>
<dbReference type="Proteomes" id="UP000001304">
    <property type="component" value="Chromosome"/>
</dbReference>
<dbReference type="InterPro" id="IPR043129">
    <property type="entry name" value="ATPase_NBD"/>
</dbReference>
<evidence type="ECO:0000256" key="3">
    <source>
        <dbReference type="ARBA" id="ARBA00022694"/>
    </source>
</evidence>
<dbReference type="GO" id="GO:0008233">
    <property type="term" value="F:peptidase activity"/>
    <property type="evidence" value="ECO:0007669"/>
    <property type="project" value="UniProtKB-KW"/>
</dbReference>
<dbReference type="InterPro" id="IPR017861">
    <property type="entry name" value="KAE1/TsaD"/>
</dbReference>
<keyword evidence="5 8" id="KW-0408">Iron</keyword>
<dbReference type="STRING" id="583356.Igag_1100"/>
<evidence type="ECO:0000256" key="6">
    <source>
        <dbReference type="ARBA" id="ARBA00023315"/>
    </source>
</evidence>
<evidence type="ECO:0000256" key="7">
    <source>
        <dbReference type="ARBA" id="ARBA00048117"/>
    </source>
</evidence>
<name>E0SNW7_IGNAA</name>
<comment type="subcellular location">
    <subcellularLocation>
        <location evidence="8">Cytoplasm</location>
    </subcellularLocation>
</comment>
<evidence type="ECO:0000313" key="11">
    <source>
        <dbReference type="Proteomes" id="UP000001304"/>
    </source>
</evidence>
<dbReference type="KEGG" id="iag:Igag_1100"/>
<comment type="caution">
    <text evidence="8">Lacks conserved residue(s) required for the propagation of feature annotation.</text>
</comment>
<feature type="binding site" evidence="8">
    <location>
        <position position="121"/>
    </location>
    <ligand>
        <name>Fe cation</name>
        <dbReference type="ChEBI" id="CHEBI:24875"/>
    </ligand>
</feature>
<organism evidence="10 11">
    <name type="scientific">Ignisphaera aggregans (strain DSM 17230 / JCM 13409 / AQ1.S1)</name>
    <dbReference type="NCBI Taxonomy" id="583356"/>
    <lineage>
        <taxon>Archaea</taxon>
        <taxon>Thermoproteota</taxon>
        <taxon>Thermoprotei</taxon>
        <taxon>Desulfurococcales</taxon>
        <taxon>Desulfurococcaceae</taxon>
        <taxon>Ignisphaera</taxon>
    </lineage>
</organism>
<feature type="binding site" evidence="8">
    <location>
        <position position="272"/>
    </location>
    <ligand>
        <name>substrate</name>
    </ligand>
</feature>
<reference evidence="10 11" key="1">
    <citation type="journal article" date="2010" name="Stand. Genomic Sci.">
        <title>Complete genome sequence of Ignisphaera aggregans type strain (AQ1.S1).</title>
        <authorList>
            <person name="Goker M."/>
            <person name="Held B."/>
            <person name="Lapidus A."/>
            <person name="Nolan M."/>
            <person name="Spring S."/>
            <person name="Yasawong M."/>
            <person name="Lucas S."/>
            <person name="Glavina Del Rio T."/>
            <person name="Tice H."/>
            <person name="Cheng J.F."/>
            <person name="Goodwin L."/>
            <person name="Tapia R."/>
            <person name="Pitluck S."/>
            <person name="Liolios K."/>
            <person name="Ivanova N."/>
            <person name="Mavromatis K."/>
            <person name="Mikhailova N."/>
            <person name="Pati A."/>
            <person name="Chen A."/>
            <person name="Palaniappan K."/>
            <person name="Brambilla E."/>
            <person name="Land M."/>
            <person name="Hauser L."/>
            <person name="Chang Y.J."/>
            <person name="Jeffries C.D."/>
            <person name="Brettin T."/>
            <person name="Detter J.C."/>
            <person name="Han C."/>
            <person name="Rohde M."/>
            <person name="Sikorski J."/>
            <person name="Woyke T."/>
            <person name="Bristow J."/>
            <person name="Eisen J.A."/>
            <person name="Markowitz V."/>
            <person name="Hugenholtz P."/>
            <person name="Kyrpides N.C."/>
            <person name="Klenk H.P."/>
        </authorList>
    </citation>
    <scope>NUCLEOTIDE SEQUENCE [LARGE SCALE GENOMIC DNA]</scope>
    <source>
        <strain evidence="11">DSM 17230 / JCM 13409 / AQ1.S1</strain>
    </source>
</reference>
<dbReference type="PANTHER" id="PTHR11735:SF14">
    <property type="entry name" value="TRNA N6-ADENOSINE THREONYLCARBAMOYLTRANSFERASE"/>
    <property type="match status" value="1"/>
</dbReference>
<proteinExistence type="inferred from homology"/>
<feature type="binding site" evidence="8">
    <location>
        <position position="191"/>
    </location>
    <ligand>
        <name>substrate</name>
    </ligand>
</feature>
<dbReference type="NCBIfam" id="TIGR03722">
    <property type="entry name" value="arch_KAE1"/>
    <property type="match status" value="1"/>
</dbReference>
<dbReference type="InterPro" id="IPR034680">
    <property type="entry name" value="Kae1_archaea_euk"/>
</dbReference>
<evidence type="ECO:0000256" key="1">
    <source>
        <dbReference type="ARBA" id="ARBA00022490"/>
    </source>
</evidence>
<dbReference type="HOGENOM" id="CLU_023208_2_2_2"/>
<dbReference type="GO" id="GO:0061711">
    <property type="term" value="F:tRNA N(6)-L-threonylcarbamoyladenine synthase activity"/>
    <property type="evidence" value="ECO:0007669"/>
    <property type="project" value="UniProtKB-EC"/>
</dbReference>
<feature type="binding site" evidence="8">
    <location>
        <begin position="138"/>
        <end position="142"/>
    </location>
    <ligand>
        <name>substrate</name>
    </ligand>
</feature>
<keyword evidence="11" id="KW-1185">Reference proteome</keyword>
<evidence type="ECO:0000313" key="10">
    <source>
        <dbReference type="EMBL" id="ADM27913.1"/>
    </source>
</evidence>
<comment type="catalytic activity">
    <reaction evidence="7 8">
        <text>L-threonylcarbamoyladenylate + adenosine(37) in tRNA = N(6)-L-threonylcarbamoyladenosine(37) in tRNA + AMP + H(+)</text>
        <dbReference type="Rhea" id="RHEA:37059"/>
        <dbReference type="Rhea" id="RHEA-COMP:10162"/>
        <dbReference type="Rhea" id="RHEA-COMP:10163"/>
        <dbReference type="ChEBI" id="CHEBI:15378"/>
        <dbReference type="ChEBI" id="CHEBI:73682"/>
        <dbReference type="ChEBI" id="CHEBI:74411"/>
        <dbReference type="ChEBI" id="CHEBI:74418"/>
        <dbReference type="ChEBI" id="CHEBI:456215"/>
        <dbReference type="EC" id="2.3.1.234"/>
    </reaction>
</comment>
<gene>
    <name evidence="8" type="primary">kae1</name>
    <name evidence="10" type="ordered locus">Igag_1100</name>
</gene>
<keyword evidence="3 8" id="KW-0819">tRNA processing</keyword>
<feature type="binding site" evidence="8">
    <location>
        <position position="300"/>
    </location>
    <ligand>
        <name>Fe cation</name>
        <dbReference type="ChEBI" id="CHEBI:24875"/>
    </ligand>
</feature>
<dbReference type="NCBIfam" id="TIGR00329">
    <property type="entry name" value="gcp_kae1"/>
    <property type="match status" value="1"/>
</dbReference>
<sequence length="340" mass="37204">MIVMLKESVVILGIESTAHTFGVGIVDESEKFILADERIQYIPKHGGIHPREASRFFAENSHMVIKRAIDSAEISIKDIDAIAIALGPGLGPCLRIGASVARALSIYLGKPLVPVNHAVAHVEIGIKMTDLRDPVVVYLSGGNTAIIAYTEKRYRVFGETLDIALGNLLDTFAREVNLGPPYVVNGIHVVDRCAEAGKNFVRGLPYVVKGQDVAFSGLLTAALKMYRKGVDLNDICLTLREIAYNSILEVAARCLVHTKKKELLVVGGVAASPILREKFLQLAKTYNSSLGIVPPKYAVDNGVMIAWTGLLAFKKGITIDPRKALVNQRWRIDEVEIPWR</sequence>